<comment type="caution">
    <text evidence="1">The sequence shown here is derived from an EMBL/GenBank/DDBJ whole genome shotgun (WGS) entry which is preliminary data.</text>
</comment>
<dbReference type="EMBL" id="NVWI01000021">
    <property type="protein sequence ID" value="PCJ38993.1"/>
    <property type="molecule type" value="Genomic_DNA"/>
</dbReference>
<dbReference type="AlphaFoldDB" id="A0A2A5C5G4"/>
<organism evidence="1 2">
    <name type="scientific">SAR86 cluster bacterium</name>
    <dbReference type="NCBI Taxonomy" id="2030880"/>
    <lineage>
        <taxon>Bacteria</taxon>
        <taxon>Pseudomonadati</taxon>
        <taxon>Pseudomonadota</taxon>
        <taxon>Gammaproteobacteria</taxon>
        <taxon>SAR86 cluster</taxon>
    </lineage>
</organism>
<sequence>VDIWQMLLDRNISHHKGFAPAREQNTGRGTDNRSRLLGKLISQSPVERIITIVVLFANKHCNGLIQTTSMSDALYDMQTQIGLSDHKSWEGAFKRLMQSATTELKYKNARRSLKIGGRKCFLRHTIDDEGFKTQKHINKTNDFDWAGKVVTPIDKDLLLKFIQDTFYEVGL</sequence>
<gene>
    <name evidence="1" type="ORF">COA71_14690</name>
</gene>
<evidence type="ECO:0000313" key="2">
    <source>
        <dbReference type="Proteomes" id="UP000228987"/>
    </source>
</evidence>
<reference evidence="2" key="1">
    <citation type="submission" date="2017-08" db="EMBL/GenBank/DDBJ databases">
        <title>A dynamic microbial community with high functional redundancy inhabits the cold, oxic subseafloor aquifer.</title>
        <authorList>
            <person name="Tully B.J."/>
            <person name="Wheat C.G."/>
            <person name="Glazer B.T."/>
            <person name="Huber J.A."/>
        </authorList>
    </citation>
    <scope>NUCLEOTIDE SEQUENCE [LARGE SCALE GENOMIC DNA]</scope>
</reference>
<name>A0A2A5C5G4_9GAMM</name>
<accession>A0A2A5C5G4</accession>
<evidence type="ECO:0000313" key="1">
    <source>
        <dbReference type="EMBL" id="PCJ38993.1"/>
    </source>
</evidence>
<feature type="non-terminal residue" evidence="1">
    <location>
        <position position="1"/>
    </location>
</feature>
<dbReference type="Proteomes" id="UP000228987">
    <property type="component" value="Unassembled WGS sequence"/>
</dbReference>
<proteinExistence type="predicted"/>
<protein>
    <submittedName>
        <fullName evidence="1">Uncharacterized protein</fullName>
    </submittedName>
</protein>